<gene>
    <name evidence="1" type="ORF">MARPO_0864s0001</name>
</gene>
<organism evidence="1 2">
    <name type="scientific">Marchantia polymorpha</name>
    <name type="common">Common liverwort</name>
    <name type="synonym">Marchantia aquatica</name>
    <dbReference type="NCBI Taxonomy" id="3197"/>
    <lineage>
        <taxon>Eukaryota</taxon>
        <taxon>Viridiplantae</taxon>
        <taxon>Streptophyta</taxon>
        <taxon>Embryophyta</taxon>
        <taxon>Marchantiophyta</taxon>
        <taxon>Marchantiopsida</taxon>
        <taxon>Marchantiidae</taxon>
        <taxon>Marchantiales</taxon>
        <taxon>Marchantiaceae</taxon>
        <taxon>Marchantia</taxon>
    </lineage>
</organism>
<dbReference type="AlphaFoldDB" id="A0A2R6VYE3"/>
<name>A0A2R6VYE3_MARPO</name>
<protein>
    <submittedName>
        <fullName evidence="1">Uncharacterized protein</fullName>
    </submittedName>
</protein>
<evidence type="ECO:0000313" key="2">
    <source>
        <dbReference type="Proteomes" id="UP000244005"/>
    </source>
</evidence>
<keyword evidence="2" id="KW-1185">Reference proteome</keyword>
<evidence type="ECO:0000313" key="1">
    <source>
        <dbReference type="EMBL" id="PTQ26609.1"/>
    </source>
</evidence>
<sequence length="146" mass="16873">MWFIQSLSSSFTKTWVNNFHFMPTVHILPAPGYRQSTADAARCLPDADKPLSGGFLQERQLQPLRHIDGILHRKSLPPQFLENSNLTTSWCLWSQKGQSKLTHREERSFRVEHERHLQQEMRVSQLPQVFHCQRASVLSGLQSHGS</sequence>
<proteinExistence type="predicted"/>
<accession>A0A2R6VYE3</accession>
<dbReference type="Proteomes" id="UP000244005">
    <property type="component" value="Unassembled WGS sequence"/>
</dbReference>
<dbReference type="EMBL" id="KZ773395">
    <property type="protein sequence ID" value="PTQ26609.1"/>
    <property type="molecule type" value="Genomic_DNA"/>
</dbReference>
<reference evidence="2" key="1">
    <citation type="journal article" date="2017" name="Cell">
        <title>Insights into land plant evolution garnered from the Marchantia polymorpha genome.</title>
        <authorList>
            <person name="Bowman J.L."/>
            <person name="Kohchi T."/>
            <person name="Yamato K.T."/>
            <person name="Jenkins J."/>
            <person name="Shu S."/>
            <person name="Ishizaki K."/>
            <person name="Yamaoka S."/>
            <person name="Nishihama R."/>
            <person name="Nakamura Y."/>
            <person name="Berger F."/>
            <person name="Adam C."/>
            <person name="Aki S.S."/>
            <person name="Althoff F."/>
            <person name="Araki T."/>
            <person name="Arteaga-Vazquez M.A."/>
            <person name="Balasubrmanian S."/>
            <person name="Barry K."/>
            <person name="Bauer D."/>
            <person name="Boehm C.R."/>
            <person name="Briginshaw L."/>
            <person name="Caballero-Perez J."/>
            <person name="Catarino B."/>
            <person name="Chen F."/>
            <person name="Chiyoda S."/>
            <person name="Chovatia M."/>
            <person name="Davies K.M."/>
            <person name="Delmans M."/>
            <person name="Demura T."/>
            <person name="Dierschke T."/>
            <person name="Dolan L."/>
            <person name="Dorantes-Acosta A.E."/>
            <person name="Eklund D.M."/>
            <person name="Florent S.N."/>
            <person name="Flores-Sandoval E."/>
            <person name="Fujiyama A."/>
            <person name="Fukuzawa H."/>
            <person name="Galik B."/>
            <person name="Grimanelli D."/>
            <person name="Grimwood J."/>
            <person name="Grossniklaus U."/>
            <person name="Hamada T."/>
            <person name="Haseloff J."/>
            <person name="Hetherington A.J."/>
            <person name="Higo A."/>
            <person name="Hirakawa Y."/>
            <person name="Hundley H.N."/>
            <person name="Ikeda Y."/>
            <person name="Inoue K."/>
            <person name="Inoue S.I."/>
            <person name="Ishida S."/>
            <person name="Jia Q."/>
            <person name="Kakita M."/>
            <person name="Kanazawa T."/>
            <person name="Kawai Y."/>
            <person name="Kawashima T."/>
            <person name="Kennedy M."/>
            <person name="Kinose K."/>
            <person name="Kinoshita T."/>
            <person name="Kohara Y."/>
            <person name="Koide E."/>
            <person name="Komatsu K."/>
            <person name="Kopischke S."/>
            <person name="Kubo M."/>
            <person name="Kyozuka J."/>
            <person name="Lagercrantz U."/>
            <person name="Lin S.S."/>
            <person name="Lindquist E."/>
            <person name="Lipzen A.M."/>
            <person name="Lu C.W."/>
            <person name="De Luna E."/>
            <person name="Martienssen R.A."/>
            <person name="Minamino N."/>
            <person name="Mizutani M."/>
            <person name="Mizutani M."/>
            <person name="Mochizuki N."/>
            <person name="Monte I."/>
            <person name="Mosher R."/>
            <person name="Nagasaki H."/>
            <person name="Nakagami H."/>
            <person name="Naramoto S."/>
            <person name="Nishitani K."/>
            <person name="Ohtani M."/>
            <person name="Okamoto T."/>
            <person name="Okumura M."/>
            <person name="Phillips J."/>
            <person name="Pollak B."/>
            <person name="Reinders A."/>
            <person name="Rovekamp M."/>
            <person name="Sano R."/>
            <person name="Sawa S."/>
            <person name="Schmid M.W."/>
            <person name="Shirakawa M."/>
            <person name="Solano R."/>
            <person name="Spunde A."/>
            <person name="Suetsugu N."/>
            <person name="Sugano S."/>
            <person name="Sugiyama A."/>
            <person name="Sun R."/>
            <person name="Suzuki Y."/>
            <person name="Takenaka M."/>
            <person name="Takezawa D."/>
            <person name="Tomogane H."/>
            <person name="Tsuzuki M."/>
            <person name="Ueda T."/>
            <person name="Umeda M."/>
            <person name="Ward J.M."/>
            <person name="Watanabe Y."/>
            <person name="Yazaki K."/>
            <person name="Yokoyama R."/>
            <person name="Yoshitake Y."/>
            <person name="Yotsui I."/>
            <person name="Zachgo S."/>
            <person name="Schmutz J."/>
        </authorList>
    </citation>
    <scope>NUCLEOTIDE SEQUENCE [LARGE SCALE GENOMIC DNA]</scope>
    <source>
        <strain evidence="2">Tak-1</strain>
    </source>
</reference>